<evidence type="ECO:0000313" key="3">
    <source>
        <dbReference type="Proteomes" id="UP000636479"/>
    </source>
</evidence>
<proteinExistence type="predicted"/>
<protein>
    <submittedName>
        <fullName evidence="2">Uncharacterized protein</fullName>
    </submittedName>
</protein>
<evidence type="ECO:0000313" key="2">
    <source>
        <dbReference type="EMBL" id="KAF7293459.1"/>
    </source>
</evidence>
<sequence length="124" mass="13737">MSDTVQLEVLKAELETSRELNHQLLIANASVAQDRDQIQLKLDALESAPAHQALKAVRVELAHAKFNMLACQTQIDSQKKLIQSFMAESVHLRTNLQVAEGQIALLRAKNRILEGKLSEAQAKA</sequence>
<dbReference type="RefSeq" id="XP_037215622.1">
    <property type="nucleotide sequence ID" value="XM_037367790.1"/>
</dbReference>
<dbReference type="Proteomes" id="UP000636479">
    <property type="component" value="Unassembled WGS sequence"/>
</dbReference>
<dbReference type="AlphaFoldDB" id="A0A8H6VTL8"/>
<accession>A0A8H6VTL8</accession>
<reference evidence="2" key="1">
    <citation type="submission" date="2020-05" db="EMBL/GenBank/DDBJ databases">
        <title>Mycena genomes resolve the evolution of fungal bioluminescence.</title>
        <authorList>
            <person name="Tsai I.J."/>
        </authorList>
    </citation>
    <scope>NUCLEOTIDE SEQUENCE</scope>
    <source>
        <strain evidence="2">171206Taipei</strain>
    </source>
</reference>
<dbReference type="GeneID" id="59350306"/>
<feature type="coiled-coil region" evidence="1">
    <location>
        <begin position="96"/>
        <end position="123"/>
    </location>
</feature>
<keyword evidence="1" id="KW-0175">Coiled coil</keyword>
<organism evidence="2 3">
    <name type="scientific">Mycena indigotica</name>
    <dbReference type="NCBI Taxonomy" id="2126181"/>
    <lineage>
        <taxon>Eukaryota</taxon>
        <taxon>Fungi</taxon>
        <taxon>Dikarya</taxon>
        <taxon>Basidiomycota</taxon>
        <taxon>Agaricomycotina</taxon>
        <taxon>Agaricomycetes</taxon>
        <taxon>Agaricomycetidae</taxon>
        <taxon>Agaricales</taxon>
        <taxon>Marasmiineae</taxon>
        <taxon>Mycenaceae</taxon>
        <taxon>Mycena</taxon>
    </lineage>
</organism>
<evidence type="ECO:0000256" key="1">
    <source>
        <dbReference type="SAM" id="Coils"/>
    </source>
</evidence>
<keyword evidence="3" id="KW-1185">Reference proteome</keyword>
<dbReference type="EMBL" id="JACAZF010000010">
    <property type="protein sequence ID" value="KAF7293459.1"/>
    <property type="molecule type" value="Genomic_DNA"/>
</dbReference>
<gene>
    <name evidence="2" type="ORF">MIND_01123600</name>
</gene>
<name>A0A8H6VTL8_9AGAR</name>
<comment type="caution">
    <text evidence="2">The sequence shown here is derived from an EMBL/GenBank/DDBJ whole genome shotgun (WGS) entry which is preliminary data.</text>
</comment>